<proteinExistence type="predicted"/>
<protein>
    <submittedName>
        <fullName evidence="2">SH3 domain-containing protein</fullName>
    </submittedName>
</protein>
<sequence length="384" mass="44524">MKNIISLIILLLVSCTGKTDSKKNNLGNSNDSKDAPYNLTDLGDGKKFNYDTLSVDYINSLKTSLINNNFKFPDEQTFKKRTLEVFKINLYDYKNNIIVLRPAMFTEVAIKESRFILIEDEETDGIKNAVNENLELYYNSYVFYEDKIAFNWLKSRYKQQLIDLVVQYGYDSDKELVKFAFKNFDFDDSVSFHDLIFTYDVKSKKYILRESILNDIESIVYKGTVEGYTEAKEGNGYNSFSDIIEKIRSNSKNYLDAEKYIAFLYEKDLRVGVVGHIESNLSENTKYKTFLKENNYFNLKRLQDYVENVYGGDSDSDGVSKIFKISDPDGFTNLRKEKNSSSKILQKINNNTEVEVLDNSGNWWLIKTSSGNKGYVYKTKIKSE</sequence>
<evidence type="ECO:0000313" key="3">
    <source>
        <dbReference type="Proteomes" id="UP000184112"/>
    </source>
</evidence>
<organism evidence="2 3">
    <name type="scientific">Flavobacterium johnsoniae</name>
    <name type="common">Cytophaga johnsonae</name>
    <dbReference type="NCBI Taxonomy" id="986"/>
    <lineage>
        <taxon>Bacteria</taxon>
        <taxon>Pseudomonadati</taxon>
        <taxon>Bacteroidota</taxon>
        <taxon>Flavobacteriia</taxon>
        <taxon>Flavobacteriales</taxon>
        <taxon>Flavobacteriaceae</taxon>
        <taxon>Flavobacterium</taxon>
    </lineage>
</organism>
<gene>
    <name evidence="2" type="ORF">SAMN05444388_104312</name>
</gene>
<dbReference type="Proteomes" id="UP000184112">
    <property type="component" value="Unassembled WGS sequence"/>
</dbReference>
<dbReference type="RefSeq" id="WP_073409420.1">
    <property type="nucleotide sequence ID" value="NZ_FQWH01000004.1"/>
</dbReference>
<dbReference type="AlphaFoldDB" id="A0A1M5MUX8"/>
<dbReference type="Pfam" id="PF08239">
    <property type="entry name" value="SH3_3"/>
    <property type="match status" value="1"/>
</dbReference>
<dbReference type="EMBL" id="FQWH01000004">
    <property type="protein sequence ID" value="SHG80952.1"/>
    <property type="molecule type" value="Genomic_DNA"/>
</dbReference>
<evidence type="ECO:0000259" key="1">
    <source>
        <dbReference type="PROSITE" id="PS51781"/>
    </source>
</evidence>
<feature type="domain" description="SH3b" evidence="1">
    <location>
        <begin position="320"/>
        <end position="384"/>
    </location>
</feature>
<dbReference type="SMART" id="SM00287">
    <property type="entry name" value="SH3b"/>
    <property type="match status" value="1"/>
</dbReference>
<dbReference type="PROSITE" id="PS51781">
    <property type="entry name" value="SH3B"/>
    <property type="match status" value="1"/>
</dbReference>
<evidence type="ECO:0000313" key="2">
    <source>
        <dbReference type="EMBL" id="SHG80952.1"/>
    </source>
</evidence>
<dbReference type="Gene3D" id="2.30.30.40">
    <property type="entry name" value="SH3 Domains"/>
    <property type="match status" value="1"/>
</dbReference>
<accession>A0A1M5MUX8</accession>
<reference evidence="2 3" key="1">
    <citation type="submission" date="2016-11" db="EMBL/GenBank/DDBJ databases">
        <authorList>
            <person name="Jaros S."/>
            <person name="Januszkiewicz K."/>
            <person name="Wedrychowicz H."/>
        </authorList>
    </citation>
    <scope>NUCLEOTIDE SEQUENCE [LARGE SCALE GENOMIC DNA]</scope>
    <source>
        <strain evidence="2 3">DSM 6792</strain>
    </source>
</reference>
<name>A0A1M5MUX8_FLAJO</name>
<dbReference type="PROSITE" id="PS51257">
    <property type="entry name" value="PROKAR_LIPOPROTEIN"/>
    <property type="match status" value="1"/>
</dbReference>
<dbReference type="InterPro" id="IPR003646">
    <property type="entry name" value="SH3-like_bac-type"/>
</dbReference>